<reference evidence="2" key="1">
    <citation type="submission" date="2018-08" db="EMBL/GenBank/DDBJ databases">
        <authorList>
            <person name="Showalter R."/>
            <person name="Adat I."/>
            <person name="Raab R."/>
            <person name="Temple L."/>
        </authorList>
    </citation>
    <scope>NUCLEOTIDE SEQUENCE [LARGE SCALE GENOMIC DNA]</scope>
</reference>
<accession>A0A386K716</accession>
<dbReference type="EMBL" id="MH752385">
    <property type="protein sequence ID" value="AYD80939.1"/>
    <property type="molecule type" value="Genomic_DNA"/>
</dbReference>
<gene>
    <name evidence="1" type="ORF">Ray17_38</name>
</gene>
<proteinExistence type="predicted"/>
<organism evidence="1 2">
    <name type="scientific">Bacillus phage Ray17</name>
    <dbReference type="NCBI Taxonomy" id="2315627"/>
    <lineage>
        <taxon>Viruses</taxon>
        <taxon>Duplodnaviria</taxon>
        <taxon>Heunggongvirae</taxon>
        <taxon>Uroviricota</taxon>
        <taxon>Caudoviricetes</taxon>
        <taxon>Trautnerviridae</taxon>
        <taxon>Polsinellivirinae</taxon>
        <taxon>Splendidredvirus</taxon>
        <taxon>Splendidredvirus ray17</taxon>
    </lineage>
</organism>
<name>A0A386K716_9CAUD</name>
<dbReference type="Proteomes" id="UP000281415">
    <property type="component" value="Segment"/>
</dbReference>
<sequence length="48" mass="5508">MQGAKAHFESLNRWLTFPGGWVDVHNPDKTSTDTLKYSHLYLSFIGLK</sequence>
<protein>
    <submittedName>
        <fullName evidence="1">Uncharacterized protein</fullName>
    </submittedName>
</protein>
<evidence type="ECO:0000313" key="1">
    <source>
        <dbReference type="EMBL" id="AYD80939.1"/>
    </source>
</evidence>
<keyword evidence="2" id="KW-1185">Reference proteome</keyword>
<evidence type="ECO:0000313" key="2">
    <source>
        <dbReference type="Proteomes" id="UP000281415"/>
    </source>
</evidence>